<accession>A0ABY4WG28</accession>
<dbReference type="PRINTS" id="PR01438">
    <property type="entry name" value="UNVRSLSTRESS"/>
</dbReference>
<evidence type="ECO:0000256" key="1">
    <source>
        <dbReference type="ARBA" id="ARBA00008791"/>
    </source>
</evidence>
<dbReference type="CDD" id="cd00293">
    <property type="entry name" value="USP-like"/>
    <property type="match status" value="1"/>
</dbReference>
<reference evidence="3" key="1">
    <citation type="submission" date="2022-06" db="EMBL/GenBank/DDBJ databases">
        <title>Genome sequencing of Brevibacillus sp. BB3-R1.</title>
        <authorList>
            <person name="Heo J."/>
            <person name="Lee D."/>
            <person name="Won M."/>
            <person name="Han B.-H."/>
            <person name="Hong S.-B."/>
            <person name="Kwon S.-W."/>
        </authorList>
    </citation>
    <scope>NUCLEOTIDE SEQUENCE</scope>
    <source>
        <strain evidence="3">BB3-R1</strain>
    </source>
</reference>
<dbReference type="Pfam" id="PF00582">
    <property type="entry name" value="Usp"/>
    <property type="match status" value="1"/>
</dbReference>
<keyword evidence="4" id="KW-1185">Reference proteome</keyword>
<sequence>MYKKILLPYDGSPHSERALQEVVKMVPEWKQDVRITLMHVVPSPPVSVYQLYLKTDINVDGIIERQGEEVLEKAAALLQEKGILYDLDVKVGDPAHEICLQSKMDNYDLIVMGSRGMGYIKELMLGSVSHKVLQHTHCPVLIVK</sequence>
<evidence type="ECO:0000259" key="2">
    <source>
        <dbReference type="Pfam" id="PF00582"/>
    </source>
</evidence>
<dbReference type="InterPro" id="IPR014729">
    <property type="entry name" value="Rossmann-like_a/b/a_fold"/>
</dbReference>
<organism evidence="3 4">
    <name type="scientific">Brevibacillus ruminantium</name>
    <dbReference type="NCBI Taxonomy" id="2950604"/>
    <lineage>
        <taxon>Bacteria</taxon>
        <taxon>Bacillati</taxon>
        <taxon>Bacillota</taxon>
        <taxon>Bacilli</taxon>
        <taxon>Bacillales</taxon>
        <taxon>Paenibacillaceae</taxon>
        <taxon>Brevibacillus</taxon>
    </lineage>
</organism>
<dbReference type="SUPFAM" id="SSF52402">
    <property type="entry name" value="Adenine nucleotide alpha hydrolases-like"/>
    <property type="match status" value="1"/>
</dbReference>
<dbReference type="RefSeq" id="WP_251872903.1">
    <property type="nucleotide sequence ID" value="NZ_CP098755.1"/>
</dbReference>
<dbReference type="Proteomes" id="UP001056500">
    <property type="component" value="Chromosome"/>
</dbReference>
<evidence type="ECO:0000313" key="4">
    <source>
        <dbReference type="Proteomes" id="UP001056500"/>
    </source>
</evidence>
<dbReference type="InterPro" id="IPR006016">
    <property type="entry name" value="UspA"/>
</dbReference>
<dbReference type="PANTHER" id="PTHR46268:SF6">
    <property type="entry name" value="UNIVERSAL STRESS PROTEIN UP12"/>
    <property type="match status" value="1"/>
</dbReference>
<proteinExistence type="inferred from homology"/>
<name>A0ABY4WG28_9BACL</name>
<dbReference type="InterPro" id="IPR006015">
    <property type="entry name" value="Universal_stress_UspA"/>
</dbReference>
<protein>
    <submittedName>
        <fullName evidence="3">Universal stress protein</fullName>
    </submittedName>
</protein>
<comment type="similarity">
    <text evidence="1">Belongs to the universal stress protein A family.</text>
</comment>
<dbReference type="EMBL" id="CP098755">
    <property type="protein sequence ID" value="USG65814.1"/>
    <property type="molecule type" value="Genomic_DNA"/>
</dbReference>
<gene>
    <name evidence="3" type="ORF">NDK47_00050</name>
</gene>
<dbReference type="PANTHER" id="PTHR46268">
    <property type="entry name" value="STRESS RESPONSE PROTEIN NHAX"/>
    <property type="match status" value="1"/>
</dbReference>
<dbReference type="Gene3D" id="3.40.50.620">
    <property type="entry name" value="HUPs"/>
    <property type="match status" value="1"/>
</dbReference>
<feature type="domain" description="UspA" evidence="2">
    <location>
        <begin position="1"/>
        <end position="144"/>
    </location>
</feature>
<evidence type="ECO:0000313" key="3">
    <source>
        <dbReference type="EMBL" id="USG65814.1"/>
    </source>
</evidence>